<keyword evidence="1" id="KW-0472">Membrane</keyword>
<keyword evidence="1" id="KW-1133">Transmembrane helix</keyword>
<dbReference type="AlphaFoldDB" id="A0A8S1SSY5"/>
<dbReference type="EMBL" id="CAJJDO010000011">
    <property type="protein sequence ID" value="CAD8142526.1"/>
    <property type="molecule type" value="Genomic_DNA"/>
</dbReference>
<evidence type="ECO:0000313" key="3">
    <source>
        <dbReference type="Proteomes" id="UP000689195"/>
    </source>
</evidence>
<dbReference type="Proteomes" id="UP000689195">
    <property type="component" value="Unassembled WGS sequence"/>
</dbReference>
<feature type="transmembrane region" description="Helical" evidence="1">
    <location>
        <begin position="259"/>
        <end position="288"/>
    </location>
</feature>
<keyword evidence="3" id="KW-1185">Reference proteome</keyword>
<comment type="caution">
    <text evidence="2">The sequence shown here is derived from an EMBL/GenBank/DDBJ whole genome shotgun (WGS) entry which is preliminary data.</text>
</comment>
<proteinExistence type="predicted"/>
<gene>
    <name evidence="2" type="ORF">PPENT_87.1.T0110206</name>
</gene>
<sequence length="303" mass="36006">MSQYLYSEIIAKFSHAISTQILKAEILSDLIDLEKRQNQLSNCINAKINQLQKQHSLSIQMLKAITNLFPQQQFHRLNKTIFGNPILQQLRKIKNLKVEIELNKKYFDYLLEIIMDKKVKTRILDGFRQLFIHSRKVSEQVTNKFQNSTLSIDKDELIRFLEVIYQKQKGKKQNKEQALEAREIQLLLIENALLFIELFIQESFPFISQQSKLVRNITQVAIKKGKTIKEDKNLKIFQSDFKVLAYLTQLVLLKRRKHFILFFSFKFLIHNGLLKLLFFNILLFYLVYKNQTSNQKLDNHIQQ</sequence>
<evidence type="ECO:0008006" key="4">
    <source>
        <dbReference type="Google" id="ProtNLM"/>
    </source>
</evidence>
<accession>A0A8S1SSY5</accession>
<name>A0A8S1SSY5_9CILI</name>
<protein>
    <recommendedName>
        <fullName evidence="4">Transmembrane protein</fullName>
    </recommendedName>
</protein>
<keyword evidence="1" id="KW-0812">Transmembrane</keyword>
<organism evidence="2 3">
    <name type="scientific">Paramecium pentaurelia</name>
    <dbReference type="NCBI Taxonomy" id="43138"/>
    <lineage>
        <taxon>Eukaryota</taxon>
        <taxon>Sar</taxon>
        <taxon>Alveolata</taxon>
        <taxon>Ciliophora</taxon>
        <taxon>Intramacronucleata</taxon>
        <taxon>Oligohymenophorea</taxon>
        <taxon>Peniculida</taxon>
        <taxon>Parameciidae</taxon>
        <taxon>Paramecium</taxon>
    </lineage>
</organism>
<evidence type="ECO:0000313" key="2">
    <source>
        <dbReference type="EMBL" id="CAD8142526.1"/>
    </source>
</evidence>
<evidence type="ECO:0000256" key="1">
    <source>
        <dbReference type="SAM" id="Phobius"/>
    </source>
</evidence>
<reference evidence="2" key="1">
    <citation type="submission" date="2021-01" db="EMBL/GenBank/DDBJ databases">
        <authorList>
            <consortium name="Genoscope - CEA"/>
            <person name="William W."/>
        </authorList>
    </citation>
    <scope>NUCLEOTIDE SEQUENCE</scope>
</reference>